<sequence>MFTSLRDYLCGKSLRWLWMLVYSFASFCLAFFQLWEPFSLRERTRWACFRRFSVLLRYLGFSMILPSERAANFSRPALRPMTDPLLVCDWVSFISTAKIAHHLPAASCLMIRVLTIPDISRYSFTFIRPIFNSFSLPSYKEAPFPFRNWVNVIDLCRLLPLEKGISRRFSVPDPAEEGSKGHSTLNNTSWATCVDSCKPARAVARLLQLPH</sequence>
<dbReference type="Proteomes" id="UP000185093">
    <property type="component" value="Unassembled WGS sequence"/>
</dbReference>
<evidence type="ECO:0008006" key="4">
    <source>
        <dbReference type="Google" id="ProtNLM"/>
    </source>
</evidence>
<comment type="caution">
    <text evidence="2">The sequence shown here is derived from an EMBL/GenBank/DDBJ whole genome shotgun (WGS) entry which is preliminary data.</text>
</comment>
<keyword evidence="3" id="KW-1185">Reference proteome</keyword>
<keyword evidence="1" id="KW-1133">Transmembrane helix</keyword>
<evidence type="ECO:0000313" key="3">
    <source>
        <dbReference type="Proteomes" id="UP000185093"/>
    </source>
</evidence>
<protein>
    <recommendedName>
        <fullName evidence="4">Transmembrane protein</fullName>
    </recommendedName>
</protein>
<dbReference type="EMBL" id="FSQZ01000001">
    <property type="protein sequence ID" value="SIN66758.1"/>
    <property type="molecule type" value="Genomic_DNA"/>
</dbReference>
<proteinExistence type="predicted"/>
<evidence type="ECO:0000313" key="2">
    <source>
        <dbReference type="EMBL" id="SIN66758.1"/>
    </source>
</evidence>
<evidence type="ECO:0000256" key="1">
    <source>
        <dbReference type="SAM" id="Phobius"/>
    </source>
</evidence>
<organism evidence="2 3">
    <name type="scientific">Acetomicrobium flavidum</name>
    <dbReference type="NCBI Taxonomy" id="49896"/>
    <lineage>
        <taxon>Bacteria</taxon>
        <taxon>Thermotogati</taxon>
        <taxon>Synergistota</taxon>
        <taxon>Synergistia</taxon>
        <taxon>Synergistales</taxon>
        <taxon>Acetomicrobiaceae</taxon>
        <taxon>Acetomicrobium</taxon>
    </lineage>
</organism>
<gene>
    <name evidence="2" type="ORF">SAMN05444368_0961</name>
</gene>
<name>A0ABY1JCT9_9BACT</name>
<keyword evidence="1" id="KW-0472">Membrane</keyword>
<keyword evidence="1" id="KW-0812">Transmembrane</keyword>
<accession>A0ABY1JCT9</accession>
<feature type="transmembrane region" description="Helical" evidence="1">
    <location>
        <begin position="16"/>
        <end position="35"/>
    </location>
</feature>
<reference evidence="2 3" key="1">
    <citation type="submission" date="2016-11" db="EMBL/GenBank/DDBJ databases">
        <authorList>
            <person name="Varghese N."/>
            <person name="Submissions S."/>
        </authorList>
    </citation>
    <scope>NUCLEOTIDE SEQUENCE [LARGE SCALE GENOMIC DNA]</scope>
    <source>
        <strain evidence="2 3">DSM 20664</strain>
    </source>
</reference>